<protein>
    <submittedName>
        <fullName evidence="1">Uncharacterized protein</fullName>
    </submittedName>
</protein>
<sequence>MRYKYSCLIILLLLFLLLFTPLQGHCHTLRGLFDRLYHLIK</sequence>
<organism evidence="1">
    <name type="scientific">Siphoviridae sp. ctTfn5</name>
    <dbReference type="NCBI Taxonomy" id="2827878"/>
    <lineage>
        <taxon>Viruses</taxon>
        <taxon>Duplodnaviria</taxon>
        <taxon>Heunggongvirae</taxon>
        <taxon>Uroviricota</taxon>
        <taxon>Caudoviricetes</taxon>
    </lineage>
</organism>
<proteinExistence type="predicted"/>
<dbReference type="EMBL" id="BK032825">
    <property type="protein sequence ID" value="DAF62633.1"/>
    <property type="molecule type" value="Genomic_DNA"/>
</dbReference>
<accession>A0A8S5THB0</accession>
<name>A0A8S5THB0_9CAUD</name>
<evidence type="ECO:0000313" key="1">
    <source>
        <dbReference type="EMBL" id="DAF62633.1"/>
    </source>
</evidence>
<reference evidence="1" key="1">
    <citation type="journal article" date="2021" name="Proc. Natl. Acad. Sci. U.S.A.">
        <title>A Catalog of Tens of Thousands of Viruses from Human Metagenomes Reveals Hidden Associations with Chronic Diseases.</title>
        <authorList>
            <person name="Tisza M.J."/>
            <person name="Buck C.B."/>
        </authorList>
    </citation>
    <scope>NUCLEOTIDE SEQUENCE</scope>
    <source>
        <strain evidence="1">CtTfn5</strain>
    </source>
</reference>